<feature type="chain" id="PRO_5004107065" evidence="1">
    <location>
        <begin position="20"/>
        <end position="134"/>
    </location>
</feature>
<evidence type="ECO:0000313" key="3">
    <source>
        <dbReference type="Proteomes" id="UP000015441"/>
    </source>
</evidence>
<organism evidence="2 3">
    <name type="scientific">Blumeria graminis f. sp. hordei (strain DH14)</name>
    <name type="common">Barley powdery mildew</name>
    <name type="synonym">Oidium monilioides f. sp. hordei</name>
    <dbReference type="NCBI Taxonomy" id="546991"/>
    <lineage>
        <taxon>Eukaryota</taxon>
        <taxon>Fungi</taxon>
        <taxon>Dikarya</taxon>
        <taxon>Ascomycota</taxon>
        <taxon>Pezizomycotina</taxon>
        <taxon>Leotiomycetes</taxon>
        <taxon>Erysiphales</taxon>
        <taxon>Erysiphaceae</taxon>
        <taxon>Blumeria</taxon>
        <taxon>Blumeria hordei</taxon>
    </lineage>
</organism>
<feature type="signal peptide" evidence="1">
    <location>
        <begin position="1"/>
        <end position="19"/>
    </location>
</feature>
<evidence type="ECO:0000313" key="2">
    <source>
        <dbReference type="EMBL" id="CCU76571.1"/>
    </source>
</evidence>
<proteinExistence type="predicted"/>
<dbReference type="EMBL" id="CAUH01002781">
    <property type="protein sequence ID" value="CCU76571.1"/>
    <property type="molecule type" value="Genomic_DNA"/>
</dbReference>
<keyword evidence="3" id="KW-1185">Reference proteome</keyword>
<dbReference type="OrthoDB" id="10383388at2759"/>
<sequence>MYLNLSLVCMLLCAVPGLSHPTSQDETIISKRALGAKLHRLPFVVAASKQQYICGNARLDYHKVIHYALSQCPGLRMSVHTYESDLPLQRFVIGLHGRLGTYRVKVRRSLTHCSVGKVYRRKGSRDIDCDIAVK</sequence>
<accession>N1J8S6</accession>
<keyword evidence="1" id="KW-0732">Signal</keyword>
<protein>
    <submittedName>
        <fullName evidence="2">CSEP0157 putative effector protein</fullName>
    </submittedName>
</protein>
<dbReference type="AlphaFoldDB" id="N1J8S6"/>
<reference evidence="2 3" key="1">
    <citation type="journal article" date="2010" name="Science">
        <title>Genome expansion and gene loss in powdery mildew fungi reveal tradeoffs in extreme parasitism.</title>
        <authorList>
            <person name="Spanu P.D."/>
            <person name="Abbott J.C."/>
            <person name="Amselem J."/>
            <person name="Burgis T.A."/>
            <person name="Soanes D.M."/>
            <person name="Stueber K."/>
            <person name="Ver Loren van Themaat E."/>
            <person name="Brown J.K.M."/>
            <person name="Butcher S.A."/>
            <person name="Gurr S.J."/>
            <person name="Lebrun M.-H."/>
            <person name="Ridout C.J."/>
            <person name="Schulze-Lefert P."/>
            <person name="Talbot N.J."/>
            <person name="Ahmadinejad N."/>
            <person name="Ametz C."/>
            <person name="Barton G.R."/>
            <person name="Benjdia M."/>
            <person name="Bidzinski P."/>
            <person name="Bindschedler L.V."/>
            <person name="Both M."/>
            <person name="Brewer M.T."/>
            <person name="Cadle-Davidson L."/>
            <person name="Cadle-Davidson M.M."/>
            <person name="Collemare J."/>
            <person name="Cramer R."/>
            <person name="Frenkel O."/>
            <person name="Godfrey D."/>
            <person name="Harriman J."/>
            <person name="Hoede C."/>
            <person name="King B.C."/>
            <person name="Klages S."/>
            <person name="Kleemann J."/>
            <person name="Knoll D."/>
            <person name="Koti P.S."/>
            <person name="Kreplak J."/>
            <person name="Lopez-Ruiz F.J."/>
            <person name="Lu X."/>
            <person name="Maekawa T."/>
            <person name="Mahanil S."/>
            <person name="Micali C."/>
            <person name="Milgroom M.G."/>
            <person name="Montana G."/>
            <person name="Noir S."/>
            <person name="O'Connell R.J."/>
            <person name="Oberhaensli S."/>
            <person name="Parlange F."/>
            <person name="Pedersen C."/>
            <person name="Quesneville H."/>
            <person name="Reinhardt R."/>
            <person name="Rott M."/>
            <person name="Sacristan S."/>
            <person name="Schmidt S.M."/>
            <person name="Schoen M."/>
            <person name="Skamnioti P."/>
            <person name="Sommer H."/>
            <person name="Stephens A."/>
            <person name="Takahara H."/>
            <person name="Thordal-Christensen H."/>
            <person name="Vigouroux M."/>
            <person name="Wessling R."/>
            <person name="Wicker T."/>
            <person name="Panstruga R."/>
        </authorList>
    </citation>
    <scope>NUCLEOTIDE SEQUENCE [LARGE SCALE GENOMIC DNA]</scope>
    <source>
        <strain evidence="2">DH14</strain>
    </source>
</reference>
<comment type="caution">
    <text evidence="2">The sequence shown here is derived from an EMBL/GenBank/DDBJ whole genome shotgun (WGS) entry which is preliminary data.</text>
</comment>
<name>N1J8S6_BLUG1</name>
<dbReference type="InParanoid" id="N1J8S6"/>
<dbReference type="Proteomes" id="UP000015441">
    <property type="component" value="Unassembled WGS sequence"/>
</dbReference>
<evidence type="ECO:0000256" key="1">
    <source>
        <dbReference type="SAM" id="SignalP"/>
    </source>
</evidence>
<gene>
    <name evidence="2" type="ORF">BGHDH14_bgh03816</name>
</gene>
<dbReference type="HOGENOM" id="CLU_1895846_0_0_1"/>